<organism evidence="12 13">
    <name type="scientific">Macrostomum lignano</name>
    <dbReference type="NCBI Taxonomy" id="282301"/>
    <lineage>
        <taxon>Eukaryota</taxon>
        <taxon>Metazoa</taxon>
        <taxon>Spiralia</taxon>
        <taxon>Lophotrochozoa</taxon>
        <taxon>Platyhelminthes</taxon>
        <taxon>Rhabditophora</taxon>
        <taxon>Macrostomorpha</taxon>
        <taxon>Macrostomida</taxon>
        <taxon>Macrostomidae</taxon>
        <taxon>Macrostomum</taxon>
    </lineage>
</organism>
<reference evidence="13" key="1">
    <citation type="submission" date="2016-11" db="UniProtKB">
        <authorList>
            <consortium name="WormBaseParasite"/>
        </authorList>
    </citation>
    <scope>IDENTIFICATION</scope>
</reference>
<dbReference type="PROSITE" id="PS50011">
    <property type="entry name" value="PROTEIN_KINASE_DOM"/>
    <property type="match status" value="1"/>
</dbReference>
<keyword evidence="9" id="KW-0040">ANK repeat</keyword>
<dbReference type="InterPro" id="IPR000719">
    <property type="entry name" value="Prot_kinase_dom"/>
</dbReference>
<dbReference type="GO" id="GO:0004674">
    <property type="term" value="F:protein serine/threonine kinase activity"/>
    <property type="evidence" value="ECO:0007669"/>
    <property type="project" value="UniProtKB-KW"/>
</dbReference>
<evidence type="ECO:0000256" key="10">
    <source>
        <dbReference type="SAM" id="MobiDB-lite"/>
    </source>
</evidence>
<evidence type="ECO:0000313" key="12">
    <source>
        <dbReference type="Proteomes" id="UP000095280"/>
    </source>
</evidence>
<dbReference type="SUPFAM" id="SSF48403">
    <property type="entry name" value="Ankyrin repeat"/>
    <property type="match status" value="1"/>
</dbReference>
<dbReference type="PROSITE" id="PS00108">
    <property type="entry name" value="PROTEIN_KINASE_ST"/>
    <property type="match status" value="1"/>
</dbReference>
<feature type="compositionally biased region" description="Acidic residues" evidence="10">
    <location>
        <begin position="225"/>
        <end position="238"/>
    </location>
</feature>
<dbReference type="WBParaSite" id="maker-uti_cns_0002053-snap-gene-0.50-mRNA-1">
    <property type="protein sequence ID" value="maker-uti_cns_0002053-snap-gene-0.50-mRNA-1"/>
    <property type="gene ID" value="maker-uti_cns_0002053-snap-gene-0.50"/>
</dbReference>
<sequence>MATARSSASVPISAAERGDYDAVRSFLNTSQSASNAVAIDSAGRRSTLLHAAARNGQRNIVSLLIEYDCRVNTPQEGTDDTPLMLALTGGHEDVAEELLNHEKCHYNAQNSAGWSALMIAAQSGLVSAMDQLLMKGPDMELETHEDRETALTLAVAAGQDEAVKMLVEFGAQTGHMNGRGFTPLDLAWQLRDEQSGRPTEGGYKRRIIEALSERRRRRRRRAEADDASDDDLSADDAEDRSGRSSGSSSRLIAGRYKNLGQLGSGAHGLALLVRDMRCNRGGHGPDSRLKVLKQISRQTGRDLQASGRENRELLSLRQLDHSCLLSLLDYFNDTDDKLCLVTEYCELRDMHTWIQWANNTDIALPFRLVTHWCLQMLLGLSYLHERQIVHGDFKPSNVFVQSDATVRIGDFGCSLDLGDAEEAVASAISGTWIYMSPEMIQNNVRSTANDMWSLGCTFYELCTCQPLFDPGLPRPALRAQICSEAERRFDELPQLLPAWLHAALPRMLRQSPPSERPTAAGLLLEDEVANSLRKMQPDQLAEDRQFLADNLAGVLEAGDDNDAAKYSPNRGFDYSLAYDALLADVERFVASSDADQQLSDYQQLENLRAKLAEKKNQAEFPLEKVYQIFTEQNVEQGTGTRSAVARSGQQLEQRMAELTSDAEGCEMVQMAILLERQCLDS</sequence>
<dbReference type="Pfam" id="PF12796">
    <property type="entry name" value="Ank_2"/>
    <property type="match status" value="2"/>
</dbReference>
<keyword evidence="2" id="KW-0723">Serine/threonine-protein kinase</keyword>
<dbReference type="InterPro" id="IPR002110">
    <property type="entry name" value="Ankyrin_rpt"/>
</dbReference>
<evidence type="ECO:0000256" key="7">
    <source>
        <dbReference type="ARBA" id="ARBA00047899"/>
    </source>
</evidence>
<protein>
    <recommendedName>
        <fullName evidence="1">non-specific serine/threonine protein kinase</fullName>
        <ecNumber evidence="1">2.7.11.1</ecNumber>
    </recommendedName>
</protein>
<comment type="catalytic activity">
    <reaction evidence="8">
        <text>L-seryl-[protein] + ATP = O-phospho-L-seryl-[protein] + ADP + H(+)</text>
        <dbReference type="Rhea" id="RHEA:17989"/>
        <dbReference type="Rhea" id="RHEA-COMP:9863"/>
        <dbReference type="Rhea" id="RHEA-COMP:11604"/>
        <dbReference type="ChEBI" id="CHEBI:15378"/>
        <dbReference type="ChEBI" id="CHEBI:29999"/>
        <dbReference type="ChEBI" id="CHEBI:30616"/>
        <dbReference type="ChEBI" id="CHEBI:83421"/>
        <dbReference type="ChEBI" id="CHEBI:456216"/>
        <dbReference type="EC" id="2.7.11.1"/>
    </reaction>
</comment>
<dbReference type="AlphaFoldDB" id="A0A1I8GHU7"/>
<dbReference type="InterPro" id="IPR050660">
    <property type="entry name" value="NEK_Ser/Thr_kinase"/>
</dbReference>
<evidence type="ECO:0000256" key="5">
    <source>
        <dbReference type="ARBA" id="ARBA00022777"/>
    </source>
</evidence>
<keyword evidence="3" id="KW-0808">Transferase</keyword>
<dbReference type="PROSITE" id="PS50088">
    <property type="entry name" value="ANK_REPEAT"/>
    <property type="match status" value="3"/>
</dbReference>
<evidence type="ECO:0000259" key="11">
    <source>
        <dbReference type="PROSITE" id="PS50011"/>
    </source>
</evidence>
<keyword evidence="6" id="KW-0067">ATP-binding</keyword>
<proteinExistence type="predicted"/>
<feature type="domain" description="Protein kinase" evidence="11">
    <location>
        <begin position="256"/>
        <end position="528"/>
    </location>
</feature>
<dbReference type="Pfam" id="PF00069">
    <property type="entry name" value="Pkinase"/>
    <property type="match status" value="1"/>
</dbReference>
<feature type="region of interest" description="Disordered" evidence="10">
    <location>
        <begin position="214"/>
        <end position="249"/>
    </location>
</feature>
<keyword evidence="4" id="KW-0547">Nucleotide-binding</keyword>
<evidence type="ECO:0000256" key="2">
    <source>
        <dbReference type="ARBA" id="ARBA00022527"/>
    </source>
</evidence>
<name>A0A1I8GHU7_9PLAT</name>
<dbReference type="GO" id="GO:0005524">
    <property type="term" value="F:ATP binding"/>
    <property type="evidence" value="ECO:0007669"/>
    <property type="project" value="UniProtKB-KW"/>
</dbReference>
<keyword evidence="12" id="KW-1185">Reference proteome</keyword>
<comment type="catalytic activity">
    <reaction evidence="7">
        <text>L-threonyl-[protein] + ATP = O-phospho-L-threonyl-[protein] + ADP + H(+)</text>
        <dbReference type="Rhea" id="RHEA:46608"/>
        <dbReference type="Rhea" id="RHEA-COMP:11060"/>
        <dbReference type="Rhea" id="RHEA-COMP:11605"/>
        <dbReference type="ChEBI" id="CHEBI:15378"/>
        <dbReference type="ChEBI" id="CHEBI:30013"/>
        <dbReference type="ChEBI" id="CHEBI:30616"/>
        <dbReference type="ChEBI" id="CHEBI:61977"/>
        <dbReference type="ChEBI" id="CHEBI:456216"/>
        <dbReference type="EC" id="2.7.11.1"/>
    </reaction>
</comment>
<dbReference type="SUPFAM" id="SSF56112">
    <property type="entry name" value="Protein kinase-like (PK-like)"/>
    <property type="match status" value="1"/>
</dbReference>
<dbReference type="GO" id="GO:0005634">
    <property type="term" value="C:nucleus"/>
    <property type="evidence" value="ECO:0007669"/>
    <property type="project" value="TreeGrafter"/>
</dbReference>
<evidence type="ECO:0000256" key="9">
    <source>
        <dbReference type="PROSITE-ProRule" id="PRU00023"/>
    </source>
</evidence>
<evidence type="ECO:0000256" key="4">
    <source>
        <dbReference type="ARBA" id="ARBA00022741"/>
    </source>
</evidence>
<dbReference type="PANTHER" id="PTHR43671:SF98">
    <property type="entry name" value="SERINE_THREONINE-PROTEIN KINASE NEK11"/>
    <property type="match status" value="1"/>
</dbReference>
<evidence type="ECO:0000256" key="3">
    <source>
        <dbReference type="ARBA" id="ARBA00022679"/>
    </source>
</evidence>
<feature type="repeat" description="ANK" evidence="9">
    <location>
        <begin position="44"/>
        <end position="76"/>
    </location>
</feature>
<dbReference type="Gene3D" id="1.10.510.10">
    <property type="entry name" value="Transferase(Phosphotransferase) domain 1"/>
    <property type="match status" value="1"/>
</dbReference>
<evidence type="ECO:0000313" key="13">
    <source>
        <dbReference type="WBParaSite" id="maker-uti_cns_0002053-snap-gene-0.50-mRNA-1"/>
    </source>
</evidence>
<keyword evidence="5" id="KW-0418">Kinase</keyword>
<evidence type="ECO:0000256" key="1">
    <source>
        <dbReference type="ARBA" id="ARBA00012513"/>
    </source>
</evidence>
<feature type="repeat" description="ANK" evidence="9">
    <location>
        <begin position="146"/>
        <end position="178"/>
    </location>
</feature>
<dbReference type="Proteomes" id="UP000095280">
    <property type="component" value="Unplaced"/>
</dbReference>
<evidence type="ECO:0000256" key="8">
    <source>
        <dbReference type="ARBA" id="ARBA00048679"/>
    </source>
</evidence>
<dbReference type="SMART" id="SM00248">
    <property type="entry name" value="ANK"/>
    <property type="match status" value="4"/>
</dbReference>
<dbReference type="InterPro" id="IPR011009">
    <property type="entry name" value="Kinase-like_dom_sf"/>
</dbReference>
<evidence type="ECO:0000256" key="6">
    <source>
        <dbReference type="ARBA" id="ARBA00022840"/>
    </source>
</evidence>
<dbReference type="PROSITE" id="PS50297">
    <property type="entry name" value="ANK_REP_REGION"/>
    <property type="match status" value="2"/>
</dbReference>
<feature type="repeat" description="ANK" evidence="9">
    <location>
        <begin position="112"/>
        <end position="144"/>
    </location>
</feature>
<accession>A0A1I8GHU7</accession>
<dbReference type="Gene3D" id="1.25.40.20">
    <property type="entry name" value="Ankyrin repeat-containing domain"/>
    <property type="match status" value="2"/>
</dbReference>
<dbReference type="PANTHER" id="PTHR43671">
    <property type="entry name" value="SERINE/THREONINE-PROTEIN KINASE NEK"/>
    <property type="match status" value="1"/>
</dbReference>
<dbReference type="InterPro" id="IPR036770">
    <property type="entry name" value="Ankyrin_rpt-contain_sf"/>
</dbReference>
<dbReference type="EC" id="2.7.11.1" evidence="1"/>
<dbReference type="InterPro" id="IPR008271">
    <property type="entry name" value="Ser/Thr_kinase_AS"/>
</dbReference>